<proteinExistence type="predicted"/>
<evidence type="ECO:0000313" key="2">
    <source>
        <dbReference type="EMBL" id="KJR83451.1"/>
    </source>
</evidence>
<organism evidence="2 3">
    <name type="scientific">Sporothrix schenckii 1099-18</name>
    <dbReference type="NCBI Taxonomy" id="1397361"/>
    <lineage>
        <taxon>Eukaryota</taxon>
        <taxon>Fungi</taxon>
        <taxon>Dikarya</taxon>
        <taxon>Ascomycota</taxon>
        <taxon>Pezizomycotina</taxon>
        <taxon>Sordariomycetes</taxon>
        <taxon>Sordariomycetidae</taxon>
        <taxon>Ophiostomatales</taxon>
        <taxon>Ophiostomataceae</taxon>
        <taxon>Sporothrix</taxon>
    </lineage>
</organism>
<dbReference type="KEGG" id="ssck:SPSK_04678"/>
<dbReference type="RefSeq" id="XP_016586127.1">
    <property type="nucleotide sequence ID" value="XM_016731478.1"/>
</dbReference>
<evidence type="ECO:0000256" key="1">
    <source>
        <dbReference type="SAM" id="MobiDB-lite"/>
    </source>
</evidence>
<dbReference type="AlphaFoldDB" id="A0A0F2M5K3"/>
<dbReference type="GeneID" id="27666755"/>
<reference evidence="2 3" key="1">
    <citation type="journal article" date="2014" name="BMC Genomics">
        <title>Comparative genomics of the major fungal agents of human and animal Sporotrichosis: Sporothrix schenckii and Sporothrix brasiliensis.</title>
        <authorList>
            <person name="Teixeira M.M."/>
            <person name="de Almeida L.G."/>
            <person name="Kubitschek-Barreira P."/>
            <person name="Alves F.L."/>
            <person name="Kioshima E.S."/>
            <person name="Abadio A.K."/>
            <person name="Fernandes L."/>
            <person name="Derengowski L.S."/>
            <person name="Ferreira K.S."/>
            <person name="Souza R.C."/>
            <person name="Ruiz J.C."/>
            <person name="de Andrade N.C."/>
            <person name="Paes H.C."/>
            <person name="Nicola A.M."/>
            <person name="Albuquerque P."/>
            <person name="Gerber A.L."/>
            <person name="Martins V.P."/>
            <person name="Peconick L.D."/>
            <person name="Neto A.V."/>
            <person name="Chaucanez C.B."/>
            <person name="Silva P.A."/>
            <person name="Cunha O.L."/>
            <person name="de Oliveira F.F."/>
            <person name="dos Santos T.C."/>
            <person name="Barros A.L."/>
            <person name="Soares M.A."/>
            <person name="de Oliveira L.M."/>
            <person name="Marini M.M."/>
            <person name="Villalobos-Duno H."/>
            <person name="Cunha M.M."/>
            <person name="de Hoog S."/>
            <person name="da Silveira J.F."/>
            <person name="Henrissat B."/>
            <person name="Nino-Vega G.A."/>
            <person name="Cisalpino P.S."/>
            <person name="Mora-Montes H.M."/>
            <person name="Almeida S.R."/>
            <person name="Stajich J.E."/>
            <person name="Lopes-Bezerra L.M."/>
            <person name="Vasconcelos A.T."/>
            <person name="Felipe M.S."/>
        </authorList>
    </citation>
    <scope>NUCLEOTIDE SEQUENCE [LARGE SCALE GENOMIC DNA]</scope>
    <source>
        <strain evidence="2 3">1099-18</strain>
    </source>
</reference>
<name>A0A0F2M5K3_SPOSC</name>
<dbReference type="EMBL" id="AXCR01000010">
    <property type="protein sequence ID" value="KJR83451.1"/>
    <property type="molecule type" value="Genomic_DNA"/>
</dbReference>
<dbReference type="VEuPathDB" id="FungiDB:SPSK_04678"/>
<accession>A0A0F2M5K3</accession>
<comment type="caution">
    <text evidence="2">The sequence shown here is derived from an EMBL/GenBank/DDBJ whole genome shotgun (WGS) entry which is preliminary data.</text>
</comment>
<protein>
    <submittedName>
        <fullName evidence="2">Uncharacterized protein</fullName>
    </submittedName>
</protein>
<feature type="region of interest" description="Disordered" evidence="1">
    <location>
        <begin position="1"/>
        <end position="28"/>
    </location>
</feature>
<reference evidence="2 3" key="2">
    <citation type="journal article" date="2015" name="Eukaryot. Cell">
        <title>Asexual propagation of a virulent clone complex in a human and feline outbreak of sporotrichosis.</title>
        <authorList>
            <person name="Teixeira Mde M."/>
            <person name="Rodrigues A.M."/>
            <person name="Tsui C.K."/>
            <person name="de Almeida L.G."/>
            <person name="Van Diepeningen A.D."/>
            <person name="van den Ende B.G."/>
            <person name="Fernandes G.F."/>
            <person name="Kano R."/>
            <person name="Hamelin R.C."/>
            <person name="Lopes-Bezerra L.M."/>
            <person name="Vasconcelos A.T."/>
            <person name="de Hoog S."/>
            <person name="de Camargo Z.P."/>
            <person name="Felipe M.S."/>
        </authorList>
    </citation>
    <scope>NUCLEOTIDE SEQUENCE [LARGE SCALE GENOMIC DNA]</scope>
    <source>
        <strain evidence="2 3">1099-18</strain>
    </source>
</reference>
<gene>
    <name evidence="2" type="ORF">SPSK_04678</name>
</gene>
<dbReference type="Proteomes" id="UP000033710">
    <property type="component" value="Unassembled WGS sequence"/>
</dbReference>
<evidence type="ECO:0000313" key="3">
    <source>
        <dbReference type="Proteomes" id="UP000033710"/>
    </source>
</evidence>
<sequence length="119" mass="13237">MASAEQRQWNCHGPLIGHGPRESRTPPTQLAAGNWAIRRGGPLLSAPSRPLLSSFFVQSLVCPTFQHNYDCPQRVVYWHHFLRARSFSEYAKCSDVLPPATKPTLPSSSPVHTFALLAE</sequence>